<dbReference type="HOGENOM" id="CLU_024034_1_0_1"/>
<name>A0CZG0_PARTE</name>
<dbReference type="RefSeq" id="XP_001443574.1">
    <property type="nucleotide sequence ID" value="XM_001443537.1"/>
</dbReference>
<dbReference type="InParanoid" id="A0CZG0"/>
<dbReference type="AlphaFoldDB" id="A0CZG0"/>
<dbReference type="GeneID" id="5029359"/>
<dbReference type="PANTHER" id="PTHR33706">
    <property type="entry name" value="MORN VARIANT REPEAT PROTEIN"/>
    <property type="match status" value="1"/>
</dbReference>
<protein>
    <submittedName>
        <fullName evidence="1">Uncharacterized protein</fullName>
    </submittedName>
</protein>
<reference evidence="1 2" key="1">
    <citation type="journal article" date="2006" name="Nature">
        <title>Global trends of whole-genome duplications revealed by the ciliate Paramecium tetraurelia.</title>
        <authorList>
            <consortium name="Genoscope"/>
            <person name="Aury J.-M."/>
            <person name="Jaillon O."/>
            <person name="Duret L."/>
            <person name="Noel B."/>
            <person name="Jubin C."/>
            <person name="Porcel B.M."/>
            <person name="Segurens B."/>
            <person name="Daubin V."/>
            <person name="Anthouard V."/>
            <person name="Aiach N."/>
            <person name="Arnaiz O."/>
            <person name="Billaut A."/>
            <person name="Beisson J."/>
            <person name="Blanc I."/>
            <person name="Bouhouche K."/>
            <person name="Camara F."/>
            <person name="Duharcourt S."/>
            <person name="Guigo R."/>
            <person name="Gogendeau D."/>
            <person name="Katinka M."/>
            <person name="Keller A.-M."/>
            <person name="Kissmehl R."/>
            <person name="Klotz C."/>
            <person name="Koll F."/>
            <person name="Le Moue A."/>
            <person name="Lepere C."/>
            <person name="Malinsky S."/>
            <person name="Nowacki M."/>
            <person name="Nowak J.K."/>
            <person name="Plattner H."/>
            <person name="Poulain J."/>
            <person name="Ruiz F."/>
            <person name="Serrano V."/>
            <person name="Zagulski M."/>
            <person name="Dessen P."/>
            <person name="Betermier M."/>
            <person name="Weissenbach J."/>
            <person name="Scarpelli C."/>
            <person name="Schachter V."/>
            <person name="Sperling L."/>
            <person name="Meyer E."/>
            <person name="Cohen J."/>
            <person name="Wincker P."/>
        </authorList>
    </citation>
    <scope>NUCLEOTIDE SEQUENCE [LARGE SCALE GENOMIC DNA]</scope>
    <source>
        <strain evidence="1 2">Stock d4-2</strain>
    </source>
</reference>
<proteinExistence type="predicted"/>
<organism evidence="1 2">
    <name type="scientific">Paramecium tetraurelia</name>
    <dbReference type="NCBI Taxonomy" id="5888"/>
    <lineage>
        <taxon>Eukaryota</taxon>
        <taxon>Sar</taxon>
        <taxon>Alveolata</taxon>
        <taxon>Ciliophora</taxon>
        <taxon>Intramacronucleata</taxon>
        <taxon>Oligohymenophorea</taxon>
        <taxon>Peniculida</taxon>
        <taxon>Parameciidae</taxon>
        <taxon>Paramecium</taxon>
    </lineage>
</organism>
<dbReference type="EMBL" id="CT868230">
    <property type="protein sequence ID" value="CAK76177.1"/>
    <property type="molecule type" value="Genomic_DNA"/>
</dbReference>
<dbReference type="OrthoDB" id="10368379at2759"/>
<gene>
    <name evidence="1" type="ORF">GSPATT00011750001</name>
</gene>
<dbReference type="KEGG" id="ptm:GSPATT00011750001"/>
<dbReference type="OMA" id="KSCELHQ"/>
<dbReference type="Proteomes" id="UP000000600">
    <property type="component" value="Unassembled WGS sequence"/>
</dbReference>
<keyword evidence="2" id="KW-1185">Reference proteome</keyword>
<dbReference type="PANTHER" id="PTHR33706:SF1">
    <property type="entry name" value="TPR REPEAT PROTEIN"/>
    <property type="match status" value="1"/>
</dbReference>
<accession>A0CZG0</accession>
<sequence>MKQFYLQDGEILKKEKKTDKIEINKNIEMIKYAKWDGELNNQNMKCGNWQAFWKGKKLGIGGYYDQCNLKTGKWVEFFNQYWEQITLSILQVGVKLFSQENTKMERNSVFGKHSIDTNKGNYFKQCLCTYDKDGLQQGRSFEVSEQFWDLCQVFEFGVYRDGKKVGRWEIQSKQSIILGGGNYNQKGLKDGRWVELESNFWKYFQLRVIRQNQVIQIGDYQNGIKIGFWKIQFKMTELFDYQDMYKNFLKYNRGGGSYLNDKKIGRWKEIHDNFHNQCQVIYAGEYFNGVKIGQWNTLYKGIRQDEYINMYYIMITILIEEEANILMEKKQNNGQIYILISKSIVALSYLSQCQVFQTGVYEEGLKQGQWKILFRINNQENHQNMQIINQNQRGTGYYENGLQIGKSCELHQIYFNNYQFVWTGEYTKGNKNGWWDIIWRNKSNDNQEKIIGGGTYVKGLKNGLWTDLVENFSSQSWQEKVLVGEYVNGEKPGGFKIQQII</sequence>
<evidence type="ECO:0000313" key="2">
    <source>
        <dbReference type="Proteomes" id="UP000000600"/>
    </source>
</evidence>
<evidence type="ECO:0000313" key="1">
    <source>
        <dbReference type="EMBL" id="CAK76177.1"/>
    </source>
</evidence>